<dbReference type="Pfam" id="PF13524">
    <property type="entry name" value="Glyco_trans_1_2"/>
    <property type="match status" value="1"/>
</dbReference>
<evidence type="ECO:0000313" key="2">
    <source>
        <dbReference type="EMBL" id="KPJ69460.1"/>
    </source>
</evidence>
<organism evidence="2 3">
    <name type="scientific">candidate division WOR-1 bacterium DG_54_3</name>
    <dbReference type="NCBI Taxonomy" id="1703775"/>
    <lineage>
        <taxon>Bacteria</taxon>
        <taxon>Bacillati</taxon>
        <taxon>Saganbacteria</taxon>
    </lineage>
</organism>
<sequence length="340" mass="39470">MKIFIIRPWGKTAWELGGFCNDALVEIGHEAELFTYNDERISSRLPFLGNKERSLVKKGLMKKISSFSPQLILVIKGDRIPLEFIHEIKEKFNIPVANYWIDDPYSIEVSRKISPAYDYFFTNDPELVQVHKRLGCPHVGFLSFGYVPDLHKNIQLTLKEYKKYGSDICFAGTVSEGRMKILEALSEFKLKVWSPRFFYKLKGDYRAEKNRIPPSSLLYSKFTDCAVWGEELVKAYNASKVVLNIHSPQSVPIMRDFEVTGCGAFLVTDYARSLETMFKPGEEIILYENIEDLKNKVKYYLSHDQEREYIAGKGHLRAQQDHTYARRMEELISFIEEEKA</sequence>
<accession>A0A0S7Y4C7</accession>
<comment type="caution">
    <text evidence="2">The sequence shown here is derived from an EMBL/GenBank/DDBJ whole genome shotgun (WGS) entry which is preliminary data.</text>
</comment>
<dbReference type="EMBL" id="LIZX01000024">
    <property type="protein sequence ID" value="KPJ69460.1"/>
    <property type="molecule type" value="Genomic_DNA"/>
</dbReference>
<name>A0A0S7Y4C7_UNCSA</name>
<evidence type="ECO:0000259" key="1">
    <source>
        <dbReference type="Pfam" id="PF13524"/>
    </source>
</evidence>
<reference evidence="2 3" key="1">
    <citation type="journal article" date="2015" name="Microbiome">
        <title>Genomic resolution of linkages in carbon, nitrogen, and sulfur cycling among widespread estuary sediment bacteria.</title>
        <authorList>
            <person name="Baker B.J."/>
            <person name="Lazar C.S."/>
            <person name="Teske A.P."/>
            <person name="Dick G.J."/>
        </authorList>
    </citation>
    <scope>NUCLEOTIDE SEQUENCE [LARGE SCALE GENOMIC DNA]</scope>
    <source>
        <strain evidence="2">DG_54_3</strain>
    </source>
</reference>
<gene>
    <name evidence="2" type="ORF">AMJ44_03850</name>
</gene>
<protein>
    <recommendedName>
        <fullName evidence="1">Spore protein YkvP/CgeB glycosyl transferase-like domain-containing protein</fullName>
    </recommendedName>
</protein>
<evidence type="ECO:0000313" key="3">
    <source>
        <dbReference type="Proteomes" id="UP000051861"/>
    </source>
</evidence>
<dbReference type="InterPro" id="IPR055259">
    <property type="entry name" value="YkvP/CgeB_Glyco_trans-like"/>
</dbReference>
<proteinExistence type="predicted"/>
<dbReference type="AlphaFoldDB" id="A0A0S7Y4C7"/>
<feature type="domain" description="Spore protein YkvP/CgeB glycosyl transferase-like" evidence="1">
    <location>
        <begin position="182"/>
        <end position="332"/>
    </location>
</feature>
<dbReference type="Proteomes" id="UP000051861">
    <property type="component" value="Unassembled WGS sequence"/>
</dbReference>